<feature type="transmembrane region" description="Helical" evidence="6">
    <location>
        <begin position="430"/>
        <end position="448"/>
    </location>
</feature>
<dbReference type="EMBL" id="GL996505">
    <property type="protein sequence ID" value="EGW30255.1"/>
    <property type="molecule type" value="Genomic_DNA"/>
</dbReference>
<dbReference type="PROSITE" id="PS51257">
    <property type="entry name" value="PROKAR_LIPOPROTEIN"/>
    <property type="match status" value="1"/>
</dbReference>
<evidence type="ECO:0000313" key="9">
    <source>
        <dbReference type="Proteomes" id="UP000000709"/>
    </source>
</evidence>
<feature type="transmembrane region" description="Helical" evidence="6">
    <location>
        <begin position="20"/>
        <end position="42"/>
    </location>
</feature>
<dbReference type="PANTHER" id="PTHR23504">
    <property type="entry name" value="MAJOR FACILITATOR SUPERFAMILY DOMAIN-CONTAINING PROTEIN 10"/>
    <property type="match status" value="1"/>
</dbReference>
<sequence>MSESTPKLSFREQIKGFPLWQMAILSCMRFAEPLALTSPFPYLYFMIRDFKIAKTPGDIAKYSGYLAASFALFEFLCCAQWGTISDKVGRKPILLCGLGGTAVAIIIFGFSTNFFTAMFARSLMGCFNGNIAVLRTAIGEVAHEKKHQGLAFSWYSLLWNVGAVLGPMIGGSKYLTRPKIDGEEPSLVTSIFMTSNGDSAYWDFVNSHPYALSNIAIGLFCGFSFTIGLLFLQEPNERFQNRRDWGLEIGDFILKILGFEMPVRPWQKSETQPSETTALIGDLNSSVFDETSVNAYAPESTYPDAVARRYSSEQLGPVISPTASNSVIRTNIDHSFSREIFTPPVVQTTIANFLSAFHYVIFTEFLPVLLAGQFMPEKLKFPFTISGGFGYDSNMIGNLLSSTGLIGAVGILFIFPYLDRNFKTITTFRVSTIITPFAYAVLPFLIFTKHDFDSRYAPWFTKTLLYILCCLESCSSSVGFPNLLMLIHRAAPAKHRAFINGTSLSLNSLARCLGPIGWGYLMTFCENHNMVELSWLILGLLAFICCIQSFYMKDYDEEEESIEVGNQEDV</sequence>
<feature type="transmembrane region" description="Helical" evidence="6">
    <location>
        <begin position="395"/>
        <end position="418"/>
    </location>
</feature>
<dbReference type="Pfam" id="PF07690">
    <property type="entry name" value="MFS_1"/>
    <property type="match status" value="1"/>
</dbReference>
<dbReference type="CDD" id="cd17330">
    <property type="entry name" value="MFS_SLC46_TetA_like"/>
    <property type="match status" value="1"/>
</dbReference>
<organism evidence="9">
    <name type="scientific">Spathaspora passalidarum (strain NRRL Y-27907 / 11-Y1)</name>
    <dbReference type="NCBI Taxonomy" id="619300"/>
    <lineage>
        <taxon>Eukaryota</taxon>
        <taxon>Fungi</taxon>
        <taxon>Dikarya</taxon>
        <taxon>Ascomycota</taxon>
        <taxon>Saccharomycotina</taxon>
        <taxon>Pichiomycetes</taxon>
        <taxon>Debaryomycetaceae</taxon>
        <taxon>Spathaspora</taxon>
    </lineage>
</organism>
<dbReference type="GeneID" id="18870538"/>
<dbReference type="OMA" id="IPLHCTE"/>
<evidence type="ECO:0000256" key="4">
    <source>
        <dbReference type="ARBA" id="ARBA00022989"/>
    </source>
</evidence>
<proteinExistence type="predicted"/>
<reference evidence="8 9" key="1">
    <citation type="journal article" date="2011" name="Proc. Natl. Acad. Sci. U.S.A.">
        <title>Comparative genomics of xylose-fermenting fungi for enhanced biofuel production.</title>
        <authorList>
            <person name="Wohlbach D.J."/>
            <person name="Kuo A."/>
            <person name="Sato T.K."/>
            <person name="Potts K.M."/>
            <person name="Salamov A.A."/>
            <person name="LaButti K.M."/>
            <person name="Sun H."/>
            <person name="Clum A."/>
            <person name="Pangilinan J.L."/>
            <person name="Lindquist E.A."/>
            <person name="Lucas S."/>
            <person name="Lapidus A."/>
            <person name="Jin M."/>
            <person name="Gunawan C."/>
            <person name="Balan V."/>
            <person name="Dale B.E."/>
            <person name="Jeffries T.W."/>
            <person name="Zinkel R."/>
            <person name="Barry K.W."/>
            <person name="Grigoriev I.V."/>
            <person name="Gasch A.P."/>
        </authorList>
    </citation>
    <scope>NUCLEOTIDE SEQUENCE [LARGE SCALE GENOMIC DNA]</scope>
    <source>
        <strain evidence="9">NRRL Y-27907 / 11-Y1</strain>
    </source>
</reference>
<dbReference type="AlphaFoldDB" id="G3AUG8"/>
<feature type="transmembrane region" description="Helical" evidence="6">
    <location>
        <begin position="93"/>
        <end position="112"/>
    </location>
</feature>
<feature type="transmembrane region" description="Helical" evidence="6">
    <location>
        <begin position="150"/>
        <end position="169"/>
    </location>
</feature>
<feature type="transmembrane region" description="Helical" evidence="6">
    <location>
        <begin position="356"/>
        <end position="375"/>
    </location>
</feature>
<dbReference type="PROSITE" id="PS50850">
    <property type="entry name" value="MFS"/>
    <property type="match status" value="1"/>
</dbReference>
<evidence type="ECO:0000256" key="3">
    <source>
        <dbReference type="ARBA" id="ARBA00022692"/>
    </source>
</evidence>
<feature type="domain" description="Major facilitator superfamily (MFS) profile" evidence="7">
    <location>
        <begin position="21"/>
        <end position="557"/>
    </location>
</feature>
<dbReference type="InParanoid" id="G3AUG8"/>
<dbReference type="eggNOG" id="KOG2615">
    <property type="taxonomic scope" value="Eukaryota"/>
</dbReference>
<feature type="transmembrane region" description="Helical" evidence="6">
    <location>
        <begin position="211"/>
        <end position="232"/>
    </location>
</feature>
<dbReference type="PANTHER" id="PTHR23504:SF15">
    <property type="entry name" value="MAJOR FACILITATOR SUPERFAMILY (MFS) PROFILE DOMAIN-CONTAINING PROTEIN"/>
    <property type="match status" value="1"/>
</dbReference>
<evidence type="ECO:0000313" key="8">
    <source>
        <dbReference type="EMBL" id="EGW30255.1"/>
    </source>
</evidence>
<keyword evidence="2" id="KW-0813">Transport</keyword>
<feature type="transmembrane region" description="Helical" evidence="6">
    <location>
        <begin position="533"/>
        <end position="551"/>
    </location>
</feature>
<keyword evidence="4 6" id="KW-1133">Transmembrane helix</keyword>
<keyword evidence="3 6" id="KW-0812">Transmembrane</keyword>
<dbReference type="InterPro" id="IPR036259">
    <property type="entry name" value="MFS_trans_sf"/>
</dbReference>
<evidence type="ECO:0000256" key="6">
    <source>
        <dbReference type="SAM" id="Phobius"/>
    </source>
</evidence>
<protein>
    <submittedName>
        <fullName evidence="8">Permease of the major facilitator superfamily</fullName>
    </submittedName>
</protein>
<dbReference type="GO" id="GO:0022857">
    <property type="term" value="F:transmembrane transporter activity"/>
    <property type="evidence" value="ECO:0007669"/>
    <property type="project" value="InterPro"/>
</dbReference>
<dbReference type="OrthoDB" id="10262656at2759"/>
<evidence type="ECO:0000259" key="7">
    <source>
        <dbReference type="PROSITE" id="PS50850"/>
    </source>
</evidence>
<evidence type="ECO:0000256" key="2">
    <source>
        <dbReference type="ARBA" id="ARBA00022448"/>
    </source>
</evidence>
<feature type="transmembrane region" description="Helical" evidence="6">
    <location>
        <begin position="62"/>
        <end position="81"/>
    </location>
</feature>
<dbReference type="InterPro" id="IPR011701">
    <property type="entry name" value="MFS"/>
</dbReference>
<name>G3AUG8_SPAPN</name>
<dbReference type="RefSeq" id="XP_007377226.1">
    <property type="nucleotide sequence ID" value="XM_007377164.1"/>
</dbReference>
<keyword evidence="9" id="KW-1185">Reference proteome</keyword>
<dbReference type="SUPFAM" id="SSF103473">
    <property type="entry name" value="MFS general substrate transporter"/>
    <property type="match status" value="1"/>
</dbReference>
<evidence type="ECO:0000256" key="1">
    <source>
        <dbReference type="ARBA" id="ARBA00004141"/>
    </source>
</evidence>
<accession>G3AUG8</accession>
<dbReference type="Proteomes" id="UP000000709">
    <property type="component" value="Unassembled WGS sequence"/>
</dbReference>
<feature type="transmembrane region" description="Helical" evidence="6">
    <location>
        <begin position="463"/>
        <end position="485"/>
    </location>
</feature>
<dbReference type="HOGENOM" id="CLU_001265_54_5_1"/>
<dbReference type="GO" id="GO:0016020">
    <property type="term" value="C:membrane"/>
    <property type="evidence" value="ECO:0007669"/>
    <property type="project" value="UniProtKB-SubCell"/>
</dbReference>
<dbReference type="Gene3D" id="1.20.1250.20">
    <property type="entry name" value="MFS general substrate transporter like domains"/>
    <property type="match status" value="1"/>
</dbReference>
<dbReference type="InterPro" id="IPR020846">
    <property type="entry name" value="MFS_dom"/>
</dbReference>
<comment type="subcellular location">
    <subcellularLocation>
        <location evidence="1">Membrane</location>
        <topology evidence="1">Multi-pass membrane protein</topology>
    </subcellularLocation>
</comment>
<evidence type="ECO:0000256" key="5">
    <source>
        <dbReference type="ARBA" id="ARBA00023136"/>
    </source>
</evidence>
<gene>
    <name evidence="8" type="ORF">SPAPADRAFT_143355</name>
</gene>
<dbReference type="FunCoup" id="G3AUG8">
    <property type="interactions" value="65"/>
</dbReference>
<keyword evidence="5 6" id="KW-0472">Membrane</keyword>
<dbReference type="KEGG" id="spaa:SPAPADRAFT_143355"/>